<dbReference type="InterPro" id="IPR016024">
    <property type="entry name" value="ARM-type_fold"/>
</dbReference>
<evidence type="ECO:0000256" key="4">
    <source>
        <dbReference type="ARBA" id="ARBA00022448"/>
    </source>
</evidence>
<evidence type="ECO:0000256" key="7">
    <source>
        <dbReference type="ARBA" id="ARBA00023242"/>
    </source>
</evidence>
<comment type="subcellular location">
    <subcellularLocation>
        <location evidence="2">Cytoplasm</location>
    </subcellularLocation>
    <subcellularLocation>
        <location evidence="1">Nucleus</location>
    </subcellularLocation>
</comment>
<proteinExistence type="inferred from homology"/>
<gene>
    <name evidence="10" type="ORF">NQ317_014412</name>
</gene>
<dbReference type="PANTHER" id="PTHR12596:SF1">
    <property type="entry name" value="EXPORTIN-4"/>
    <property type="match status" value="1"/>
</dbReference>
<dbReference type="PROSITE" id="PS50166">
    <property type="entry name" value="IMPORTIN_B_NT"/>
    <property type="match status" value="1"/>
</dbReference>
<keyword evidence="7" id="KW-0539">Nucleus</keyword>
<dbReference type="Gene3D" id="1.25.10.10">
    <property type="entry name" value="Leucine-rich Repeat Variant"/>
    <property type="match status" value="1"/>
</dbReference>
<evidence type="ECO:0000256" key="6">
    <source>
        <dbReference type="ARBA" id="ARBA00022927"/>
    </source>
</evidence>
<name>A0ABQ9K623_9CUCU</name>
<accession>A0ABQ9K623</accession>
<keyword evidence="5" id="KW-0963">Cytoplasm</keyword>
<evidence type="ECO:0000256" key="1">
    <source>
        <dbReference type="ARBA" id="ARBA00004123"/>
    </source>
</evidence>
<protein>
    <recommendedName>
        <fullName evidence="8">Exportin-4</fullName>
    </recommendedName>
</protein>
<comment type="similarity">
    <text evidence="3">Belongs to the exportin family.</text>
</comment>
<evidence type="ECO:0000256" key="8">
    <source>
        <dbReference type="ARBA" id="ARBA00040444"/>
    </source>
</evidence>
<keyword evidence="6" id="KW-0653">Protein transport</keyword>
<dbReference type="EMBL" id="JAPWTJ010000009">
    <property type="protein sequence ID" value="KAJ8985759.1"/>
    <property type="molecule type" value="Genomic_DNA"/>
</dbReference>
<dbReference type="PANTHER" id="PTHR12596">
    <property type="entry name" value="EXPORTIN 4,7-RELATED"/>
    <property type="match status" value="1"/>
</dbReference>
<dbReference type="Proteomes" id="UP001162164">
    <property type="component" value="Unassembled WGS sequence"/>
</dbReference>
<evidence type="ECO:0000313" key="10">
    <source>
        <dbReference type="EMBL" id="KAJ8985759.1"/>
    </source>
</evidence>
<sequence>MTEQIISELENAAGIIMAPPDVVTNEQRHAAESIFLEFRKSKSPYPICREILEKSQNHYVMFEAAEVLKVAIIREWSFLLESDRVSLRQYLLQYITSRDVPPFVRDRILQVIAIMVKRASIDDNGRERANILQEVENLIVNAEHNKKILGCNIISNLMQEYATTVKSTDVGLPWEIHFKAKKQFESTDLKRIFQFCVYLLSEVVKSDPPYSDTMTQLTGLIGIYESVYQSDSAPSLKLTSSWSEIVFNPDLLPLMFQIYWKVRDIEQLAHHSLSCLVQLASLSGAVVSSDEPRLKYLHSYLITFLNLISNVTIKNKESLGISNIVRKLIIFFIHDIPKLPEAIQDTLLDEFTRLTCHFCDGAALEELQPEDDTYFSDAFDNMLEAWTTIIQEFGNSLDSSLVECSKRIFNKYVQCHLAPPDGCRQSNNGEVDDIEDNEDNDRIKFRDQLQTMGVFGRVIPSHSLPVLYKLLEARIEKLVSHVQAMQSRAMNISEATSLENLFEDVHWIILISGHVLCMDSDGETPHDPLRNHAVLH</sequence>
<evidence type="ECO:0000256" key="2">
    <source>
        <dbReference type="ARBA" id="ARBA00004496"/>
    </source>
</evidence>
<keyword evidence="4" id="KW-0813">Transport</keyword>
<comment type="caution">
    <text evidence="10">The sequence shown here is derived from an EMBL/GenBank/DDBJ whole genome shotgun (WGS) entry which is preliminary data.</text>
</comment>
<reference evidence="10" key="1">
    <citation type="journal article" date="2023" name="Insect Mol. Biol.">
        <title>Genome sequencing provides insights into the evolution of gene families encoding plant cell wall-degrading enzymes in longhorned beetles.</title>
        <authorList>
            <person name="Shin N.R."/>
            <person name="Okamura Y."/>
            <person name="Kirsch R."/>
            <person name="Pauchet Y."/>
        </authorList>
    </citation>
    <scope>NUCLEOTIDE SEQUENCE</scope>
    <source>
        <strain evidence="10">MMC_N1</strain>
    </source>
</reference>
<organism evidence="10 11">
    <name type="scientific">Molorchus minor</name>
    <dbReference type="NCBI Taxonomy" id="1323400"/>
    <lineage>
        <taxon>Eukaryota</taxon>
        <taxon>Metazoa</taxon>
        <taxon>Ecdysozoa</taxon>
        <taxon>Arthropoda</taxon>
        <taxon>Hexapoda</taxon>
        <taxon>Insecta</taxon>
        <taxon>Pterygota</taxon>
        <taxon>Neoptera</taxon>
        <taxon>Endopterygota</taxon>
        <taxon>Coleoptera</taxon>
        <taxon>Polyphaga</taxon>
        <taxon>Cucujiformia</taxon>
        <taxon>Chrysomeloidea</taxon>
        <taxon>Cerambycidae</taxon>
        <taxon>Lamiinae</taxon>
        <taxon>Monochamini</taxon>
        <taxon>Molorchus</taxon>
    </lineage>
</organism>
<evidence type="ECO:0000313" key="11">
    <source>
        <dbReference type="Proteomes" id="UP001162164"/>
    </source>
</evidence>
<evidence type="ECO:0000256" key="3">
    <source>
        <dbReference type="ARBA" id="ARBA00009466"/>
    </source>
</evidence>
<keyword evidence="11" id="KW-1185">Reference proteome</keyword>
<dbReference type="InterPro" id="IPR044189">
    <property type="entry name" value="XPO4/7-like"/>
</dbReference>
<evidence type="ECO:0000259" key="9">
    <source>
        <dbReference type="PROSITE" id="PS50166"/>
    </source>
</evidence>
<dbReference type="SUPFAM" id="SSF48371">
    <property type="entry name" value="ARM repeat"/>
    <property type="match status" value="1"/>
</dbReference>
<dbReference type="InterPro" id="IPR011989">
    <property type="entry name" value="ARM-like"/>
</dbReference>
<dbReference type="InterPro" id="IPR001494">
    <property type="entry name" value="Importin-beta_N"/>
</dbReference>
<feature type="domain" description="Importin N-terminal" evidence="9">
    <location>
        <begin position="31"/>
        <end position="97"/>
    </location>
</feature>
<evidence type="ECO:0000256" key="5">
    <source>
        <dbReference type="ARBA" id="ARBA00022490"/>
    </source>
</evidence>